<evidence type="ECO:0000256" key="2">
    <source>
        <dbReference type="ARBA" id="ARBA00022729"/>
    </source>
</evidence>
<dbReference type="SUPFAM" id="SSF63825">
    <property type="entry name" value="YWTD domain"/>
    <property type="match status" value="2"/>
</dbReference>
<dbReference type="Pfam" id="PF00058">
    <property type="entry name" value="Ldl_recept_b"/>
    <property type="match status" value="5"/>
</dbReference>
<dbReference type="InterPro" id="IPR011042">
    <property type="entry name" value="6-blade_b-propeller_TolB-like"/>
</dbReference>
<feature type="repeat" description="LDL-receptor class B" evidence="6">
    <location>
        <begin position="499"/>
        <end position="543"/>
    </location>
</feature>
<gene>
    <name evidence="8" type="ORF">MEDL_54411</name>
</gene>
<organism evidence="8 9">
    <name type="scientific">Mytilus edulis</name>
    <name type="common">Blue mussel</name>
    <dbReference type="NCBI Taxonomy" id="6550"/>
    <lineage>
        <taxon>Eukaryota</taxon>
        <taxon>Metazoa</taxon>
        <taxon>Spiralia</taxon>
        <taxon>Lophotrochozoa</taxon>
        <taxon>Mollusca</taxon>
        <taxon>Bivalvia</taxon>
        <taxon>Autobranchia</taxon>
        <taxon>Pteriomorphia</taxon>
        <taxon>Mytilida</taxon>
        <taxon>Mytiloidea</taxon>
        <taxon>Mytilidae</taxon>
        <taxon>Mytilinae</taxon>
        <taxon>Mytilus</taxon>
    </lineage>
</organism>
<reference evidence="8" key="1">
    <citation type="submission" date="2021-03" db="EMBL/GenBank/DDBJ databases">
        <authorList>
            <person name="Bekaert M."/>
        </authorList>
    </citation>
    <scope>NUCLEOTIDE SEQUENCE</scope>
</reference>
<dbReference type="InterPro" id="IPR000033">
    <property type="entry name" value="LDLR_classB_rpt"/>
</dbReference>
<feature type="repeat" description="LDL-receptor class B" evidence="6">
    <location>
        <begin position="98"/>
        <end position="140"/>
    </location>
</feature>
<accession>A0A8S3U727</accession>
<dbReference type="AlphaFoldDB" id="A0A8S3U727"/>
<evidence type="ECO:0000256" key="1">
    <source>
        <dbReference type="ARBA" id="ARBA00022536"/>
    </source>
</evidence>
<dbReference type="EMBL" id="CAJPWZ010002637">
    <property type="protein sequence ID" value="CAG2242218.1"/>
    <property type="molecule type" value="Genomic_DNA"/>
</dbReference>
<evidence type="ECO:0000256" key="5">
    <source>
        <dbReference type="ARBA" id="ARBA00023180"/>
    </source>
</evidence>
<keyword evidence="1" id="KW-0245">EGF-like domain</keyword>
<dbReference type="Gene3D" id="2.10.25.10">
    <property type="entry name" value="Laminin"/>
    <property type="match status" value="1"/>
</dbReference>
<evidence type="ECO:0000256" key="4">
    <source>
        <dbReference type="ARBA" id="ARBA00023157"/>
    </source>
</evidence>
<dbReference type="PROSITE" id="PS51120">
    <property type="entry name" value="LDLRB"/>
    <property type="match status" value="5"/>
</dbReference>
<keyword evidence="3" id="KW-0677">Repeat</keyword>
<evidence type="ECO:0000313" key="9">
    <source>
        <dbReference type="Proteomes" id="UP000683360"/>
    </source>
</evidence>
<keyword evidence="4" id="KW-1015">Disulfide bond</keyword>
<dbReference type="SMART" id="SM00135">
    <property type="entry name" value="LY"/>
    <property type="match status" value="10"/>
</dbReference>
<feature type="repeat" description="LDL-receptor class B" evidence="6">
    <location>
        <begin position="410"/>
        <end position="454"/>
    </location>
</feature>
<dbReference type="OrthoDB" id="72419at2759"/>
<comment type="caution">
    <text evidence="8">The sequence shown here is derived from an EMBL/GenBank/DDBJ whole genome shotgun (WGS) entry which is preliminary data.</text>
</comment>
<evidence type="ECO:0000313" key="8">
    <source>
        <dbReference type="EMBL" id="CAG2242218.1"/>
    </source>
</evidence>
<dbReference type="Proteomes" id="UP000683360">
    <property type="component" value="Unassembled WGS sequence"/>
</dbReference>
<dbReference type="InterPro" id="IPR050778">
    <property type="entry name" value="Cueball_EGF_LRP_Nidogen"/>
</dbReference>
<keyword evidence="5" id="KW-0325">Glycoprotein</keyword>
<dbReference type="Pfam" id="PF14670">
    <property type="entry name" value="FXa_inhibition"/>
    <property type="match status" value="1"/>
</dbReference>
<evidence type="ECO:0000256" key="7">
    <source>
        <dbReference type="SAM" id="MobiDB-lite"/>
    </source>
</evidence>
<dbReference type="Gene3D" id="2.120.10.30">
    <property type="entry name" value="TolB, C-terminal domain"/>
    <property type="match status" value="2"/>
</dbReference>
<dbReference type="SUPFAM" id="SSF57196">
    <property type="entry name" value="EGF/Laminin"/>
    <property type="match status" value="2"/>
</dbReference>
<name>A0A8S3U727_MYTED</name>
<evidence type="ECO:0000256" key="6">
    <source>
        <dbReference type="PROSITE-ProRule" id="PRU00461"/>
    </source>
</evidence>
<keyword evidence="2" id="KW-0732">Signal</keyword>
<dbReference type="FunFam" id="2.120.10.30:FF:000241">
    <property type="entry name" value="Low-density lipoprotein receptor-related protein 6"/>
    <property type="match status" value="2"/>
</dbReference>
<protein>
    <submittedName>
        <fullName evidence="8">Uncharacterized protein</fullName>
    </submittedName>
</protein>
<dbReference type="PANTHER" id="PTHR46513">
    <property type="entry name" value="VITELLOGENIN RECEPTOR-LIKE PROTEIN-RELATED-RELATED"/>
    <property type="match status" value="1"/>
</dbReference>
<feature type="region of interest" description="Disordered" evidence="7">
    <location>
        <begin position="684"/>
        <end position="709"/>
    </location>
</feature>
<keyword evidence="9" id="KW-1185">Reference proteome</keyword>
<sequence>MINVWITKAEDANPWLMHTNKLTIDRLEMDIWTNSTLVRGMVGAVSVDYHYTKGFLYYSDQVADRISRMNLRNPHDAKDIITNTLGLADAIAVDWIYDHLYWVDASHDHIMVSDLDGSRRKTIINTELVYPRALAVYPNIGWMFYTDVEDPKIERCGLDGSNRQAIVTTNIGSPNGLSIDFAENRLYWVDNHVQSKQIKSSAFDGTDIRILMTSADNLPWAFGLVVYKDWLYITQFTNNTVCRVDKQTGSNFQIIRSDADTPVGIKIYSGDNQPHGTSLCILNNGGCEQLCLPTPQNTSVCACADGFELNSDAKTCLFKGSGKWLTYANLNTIERMDLETNVTETIAARVTNAVDLDIHYEKGYVYWSDVRAKKISRSAVNRTSISGSIEDIVVERVDVPDGITIDWMYNLLYWTDTGHNHIQVSRLDGTNRKTIIKNDSSLDQPRAIVVDPSTGLLFFSDWGSQPRIERCRMDGGERTIIINSDIIWPNGMTIDHIGKRLYWIDGSLNQIKSTRFDGTDTYTIIKNADVLPKPYDLVVYGSYVYWSNWQYRTICRVNKYTGQEFSVVVKYIRSPMGIQVFADEVQPKGKNVCEPNNGGCSHICFPLPAYNSAQSSLSGCMCPDFYIMLSDNKTCISMVLILIFWYRRRNTPPRSERTYEEPDNRISTVSAIYDTIDEQTELTSKMNNSNSGSVNPYLELSSSRTDPKNTYSDLIRINGDMNMPKCGTE</sequence>
<evidence type="ECO:0000256" key="3">
    <source>
        <dbReference type="ARBA" id="ARBA00022737"/>
    </source>
</evidence>
<feature type="repeat" description="LDL-receptor class B" evidence="6">
    <location>
        <begin position="141"/>
        <end position="183"/>
    </location>
</feature>
<dbReference type="PANTHER" id="PTHR46513:SF13">
    <property type="entry name" value="EGF-LIKE DOMAIN-CONTAINING PROTEIN"/>
    <property type="match status" value="1"/>
</dbReference>
<proteinExistence type="predicted"/>
<feature type="repeat" description="LDL-receptor class B" evidence="6">
    <location>
        <begin position="455"/>
        <end position="498"/>
    </location>
</feature>